<evidence type="ECO:0000256" key="1">
    <source>
        <dbReference type="ARBA" id="ARBA00000822"/>
    </source>
</evidence>
<dbReference type="SMART" id="SM00247">
    <property type="entry name" value="XTALbg"/>
    <property type="match status" value="1"/>
</dbReference>
<dbReference type="GO" id="GO:0000272">
    <property type="term" value="P:polysaccharide catabolic process"/>
    <property type="evidence" value="ECO:0007669"/>
    <property type="project" value="UniProtKB-KW"/>
</dbReference>
<dbReference type="Pfam" id="PF00704">
    <property type="entry name" value="Glyco_hydro_18"/>
    <property type="match status" value="1"/>
</dbReference>
<comment type="catalytic activity">
    <reaction evidence="1">
        <text>Random endo-hydrolysis of N-acetyl-beta-D-glucosaminide (1-&gt;4)-beta-linkages in chitin and chitodextrins.</text>
        <dbReference type="EC" id="3.2.1.14"/>
    </reaction>
</comment>
<dbReference type="InterPro" id="IPR017853">
    <property type="entry name" value="GH"/>
</dbReference>
<reference key="1">
    <citation type="submission" date="2016-07" db="EMBL/GenBank/DDBJ databases">
        <title>Nontailed viruses are major unrecognized killers of bacteria in the ocean.</title>
        <authorList>
            <person name="Kauffman K."/>
            <person name="Hussain F."/>
            <person name="Yang J."/>
            <person name="Arevalo P."/>
            <person name="Brown J."/>
            <person name="Cutler M."/>
            <person name="Kelly L."/>
            <person name="Polz M.F."/>
        </authorList>
    </citation>
    <scope>NUCLEOTIDE SEQUENCE [LARGE SCALE GENOMIC DNA]</scope>
    <source>
        <strain>10N.261.52.F7</strain>
    </source>
</reference>
<dbReference type="EMBL" id="MCXM01000028">
    <property type="protein sequence ID" value="PMK44334.1"/>
    <property type="molecule type" value="Genomic_DNA"/>
</dbReference>
<dbReference type="GO" id="GO:0006032">
    <property type="term" value="P:chitin catabolic process"/>
    <property type="evidence" value="ECO:0007669"/>
    <property type="project" value="UniProtKB-KW"/>
</dbReference>
<dbReference type="PROSITE" id="PS50915">
    <property type="entry name" value="CRYSTALLIN_BETA_GAMMA"/>
    <property type="match status" value="4"/>
</dbReference>
<feature type="chain" id="PRO_5044349599" description="chitinase" evidence="7">
    <location>
        <begin position="20"/>
        <end position="840"/>
    </location>
</feature>
<dbReference type="Gene3D" id="3.10.50.10">
    <property type="match status" value="1"/>
</dbReference>
<reference evidence="10" key="3">
    <citation type="journal article" date="2018" name="Nature">
        <title>A major lineage of non-tailed dsDNA viruses as unrecognized killers of marine bacteria.</title>
        <authorList>
            <person name="Kauffman K.M."/>
            <person name="Hussain F.A."/>
            <person name="Yang J."/>
            <person name="Arevalo P."/>
            <person name="Brown J.M."/>
            <person name="Chang W.K."/>
            <person name="VanInsberghe D."/>
            <person name="Elsherbini J."/>
            <person name="Sharma R.S."/>
            <person name="Cutler M.B."/>
            <person name="Kelly L."/>
            <person name="Polz M.F."/>
        </authorList>
    </citation>
    <scope>NUCLEOTIDE SEQUENCE</scope>
    <source>
        <strain evidence="10">10N.261.52.F7</strain>
    </source>
</reference>
<feature type="domain" description="Beta/gamma crystallin 'Greek key'" evidence="8">
    <location>
        <begin position="754"/>
        <end position="798"/>
    </location>
</feature>
<protein>
    <recommendedName>
        <fullName evidence="3">chitinase</fullName>
        <ecNumber evidence="3">3.2.1.14</ecNumber>
    </recommendedName>
</protein>
<proteinExistence type="inferred from homology"/>
<dbReference type="AlphaFoldDB" id="A0AB36XI23"/>
<dbReference type="EC" id="3.2.1.14" evidence="3"/>
<dbReference type="GO" id="GO:0008843">
    <property type="term" value="F:endochitinase activity"/>
    <property type="evidence" value="ECO:0007669"/>
    <property type="project" value="UniProtKB-EC"/>
</dbReference>
<dbReference type="InterPro" id="IPR001223">
    <property type="entry name" value="Glyco_hydro18_cat"/>
</dbReference>
<name>A0AB36XI23_9VIBR</name>
<evidence type="ECO:0000256" key="5">
    <source>
        <dbReference type="ARBA" id="ARBA00023024"/>
    </source>
</evidence>
<comment type="similarity">
    <text evidence="2">Belongs to the beta/gamma-crystallin family.</text>
</comment>
<feature type="domain" description="Beta/gamma crystallin 'Greek key'" evidence="8">
    <location>
        <begin position="664"/>
        <end position="708"/>
    </location>
</feature>
<evidence type="ECO:0000313" key="10">
    <source>
        <dbReference type="EMBL" id="PMK44334.1"/>
    </source>
</evidence>
<dbReference type="Gene3D" id="3.20.20.80">
    <property type="entry name" value="Glycosidases"/>
    <property type="match status" value="1"/>
</dbReference>
<dbReference type="Pfam" id="PF00030">
    <property type="entry name" value="Crystall"/>
    <property type="match status" value="1"/>
</dbReference>
<dbReference type="Gene3D" id="2.60.20.10">
    <property type="entry name" value="Crystallins"/>
    <property type="match status" value="2"/>
</dbReference>
<evidence type="ECO:0000256" key="3">
    <source>
        <dbReference type="ARBA" id="ARBA00012729"/>
    </source>
</evidence>
<keyword evidence="7" id="KW-0732">Signal</keyword>
<dbReference type="PANTHER" id="PTHR11177:SF317">
    <property type="entry name" value="CHITINASE 12-RELATED"/>
    <property type="match status" value="1"/>
</dbReference>
<feature type="domain" description="GH18" evidence="9">
    <location>
        <begin position="187"/>
        <end position="627"/>
    </location>
</feature>
<dbReference type="InterPro" id="IPR001064">
    <property type="entry name" value="Beta/gamma_crystallin"/>
</dbReference>
<keyword evidence="6" id="KW-0119">Carbohydrate metabolism</keyword>
<dbReference type="InterPro" id="IPR011583">
    <property type="entry name" value="Chitinase_II/V-like_cat"/>
</dbReference>
<sequence>MKMSYPLATFFITSGVMFANDAFAEIGAVQGVSNAQEMSLNDFHVEVIDWFVSAEQEQLKEVCLYKSDDWEVIRIGMTAENALVCEQGPDIMVVDDTGVGKVTLTIPESQLIENEIFYLFATARDGFNTHFEYSPSADWAWFKALAIDQEDGEGSADFNYETSVSGLTKKKSAADSSPITKNSDSTLKTGGYLSDWAQYERQFKVSDIASSSYDEIIYSFFGICGDRATAGGKVDSTAKSRLVQQSCESLGKLEGAVVSLDHWGSFQTAEAFDPGYEHSDLYEGQLNQEKWQRLNADNVRGLFGELVKLKVENTQVDIGLSIGGWTLSEPYHRVAASSELSQNFADSLIEILNKFTVGNRPLFTSLDIDWEFPGHGGESGAFTPEDGDNFVALLRVLRNTLDDNGYQDIQLSSAVGATTAYIEAIGRDNYEILGSSDGLLDKIYLMNYDYWGSFDTGLGHQSNLFGKSVAANSPTGVNSADKAIKLLISYGVDKSKIMLGVANYARGKQGTILVDGKPFEATNITEANVFGTYEDTVVEGYDLFGNMAGQDLRGDNGFHLYTDYDNNADYYYNNNTGVYYSIDTPRTAAMKAKYAKDNELRGTFVWTIEQDYKGITIDSMNQVYGHELSGSNSFSPTQIQSFIETCGVNLTHSECADLLGEGEPPVSLFQHGDFGGYEIPLFSGEYTQSELTALGMVNDDISSLRIRGDYTVRIYEHGDFSGWSKEFTEDTPWVGDVENDKTSSIKVMTTGVLSPVALYKHGDFGGYEVPLFEGEYTQSELTALGMVNDDISSLRIRGDYTVRIYEHGDFSGWSKEFTEDTPWVGDVENDKTSSIKIIAY</sequence>
<evidence type="ECO:0000256" key="4">
    <source>
        <dbReference type="ARBA" id="ARBA00022737"/>
    </source>
</evidence>
<dbReference type="InterPro" id="IPR029070">
    <property type="entry name" value="Chitinase_insertion_sf"/>
</dbReference>
<gene>
    <name evidence="10" type="ORF">BCT99_24645</name>
</gene>
<feature type="signal peptide" evidence="7">
    <location>
        <begin position="1"/>
        <end position="19"/>
    </location>
</feature>
<dbReference type="PANTHER" id="PTHR11177">
    <property type="entry name" value="CHITINASE"/>
    <property type="match status" value="1"/>
</dbReference>
<organism evidence="10">
    <name type="scientific">Vibrio lentus</name>
    <dbReference type="NCBI Taxonomy" id="136468"/>
    <lineage>
        <taxon>Bacteria</taxon>
        <taxon>Pseudomonadati</taxon>
        <taxon>Pseudomonadota</taxon>
        <taxon>Gammaproteobacteria</taxon>
        <taxon>Vibrionales</taxon>
        <taxon>Vibrionaceae</taxon>
        <taxon>Vibrio</taxon>
    </lineage>
</organism>
<dbReference type="InterPro" id="IPR011024">
    <property type="entry name" value="G_crystallin-like"/>
</dbReference>
<feature type="domain" description="Beta/gamma crystallin 'Greek key'" evidence="8">
    <location>
        <begin position="710"/>
        <end position="749"/>
    </location>
</feature>
<keyword evidence="4" id="KW-0677">Repeat</keyword>
<evidence type="ECO:0000259" key="8">
    <source>
        <dbReference type="PROSITE" id="PS50915"/>
    </source>
</evidence>
<evidence type="ECO:0000256" key="2">
    <source>
        <dbReference type="ARBA" id="ARBA00009646"/>
    </source>
</evidence>
<feature type="domain" description="Beta/gamma crystallin 'Greek key'" evidence="8">
    <location>
        <begin position="800"/>
        <end position="839"/>
    </location>
</feature>
<keyword evidence="5" id="KW-0146">Chitin degradation</keyword>
<dbReference type="RefSeq" id="WP_102281742.1">
    <property type="nucleotide sequence ID" value="NZ_MCXJ01000012.1"/>
</dbReference>
<dbReference type="SUPFAM" id="SSF51445">
    <property type="entry name" value="(Trans)glycosidases"/>
    <property type="match status" value="1"/>
</dbReference>
<evidence type="ECO:0000259" key="9">
    <source>
        <dbReference type="PROSITE" id="PS51910"/>
    </source>
</evidence>
<dbReference type="InterPro" id="IPR050314">
    <property type="entry name" value="Glycosyl_Hydrlase_18"/>
</dbReference>
<dbReference type="SMART" id="SM00636">
    <property type="entry name" value="Glyco_18"/>
    <property type="match status" value="1"/>
</dbReference>
<evidence type="ECO:0000256" key="6">
    <source>
        <dbReference type="ARBA" id="ARBA00023326"/>
    </source>
</evidence>
<dbReference type="GO" id="GO:0008061">
    <property type="term" value="F:chitin binding"/>
    <property type="evidence" value="ECO:0007669"/>
    <property type="project" value="InterPro"/>
</dbReference>
<dbReference type="PROSITE" id="PS51910">
    <property type="entry name" value="GH18_2"/>
    <property type="match status" value="1"/>
</dbReference>
<keyword evidence="6" id="KW-0624">Polysaccharide degradation</keyword>
<dbReference type="SUPFAM" id="SSF49695">
    <property type="entry name" value="gamma-Crystallin-like"/>
    <property type="match status" value="2"/>
</dbReference>
<accession>A0AB36XI23</accession>
<reference evidence="10" key="2">
    <citation type="submission" date="2016-07" db="EMBL/GenBank/DDBJ databases">
        <authorList>
            <person name="Kauffman K."/>
            <person name="Arevalo P."/>
            <person name="Polz M.F."/>
        </authorList>
    </citation>
    <scope>NUCLEOTIDE SEQUENCE</scope>
    <source>
        <strain evidence="10">10N.261.52.F7</strain>
    </source>
</reference>
<comment type="caution">
    <text evidence="10">The sequence shown here is derived from an EMBL/GenBank/DDBJ whole genome shotgun (WGS) entry which is preliminary data.</text>
</comment>
<evidence type="ECO:0000256" key="7">
    <source>
        <dbReference type="SAM" id="SignalP"/>
    </source>
</evidence>